<proteinExistence type="predicted"/>
<evidence type="ECO:0000256" key="1">
    <source>
        <dbReference type="SAM" id="MobiDB-lite"/>
    </source>
</evidence>
<sequence>MKEDQAGSNPRLSHVALARPDPEPMHDDFVATVYPQVHKSLKHITEEHVHLENPLSSSGTLSSMKNLDETFGDQFFNDKPTKEPGKTNVETKVKSMVIVPIHKASSTTPPLSTPIINLSPSKPVSTPVQKPIFTATTTTTTTTLPLPPPLQTQSSIDADLAARTLALEKKYAKFEKNNKTLENTTKNLGSRIFNLELSLQALLLDCFRDLSEADMKEILHQRMFESGLYKSYPEHVTLYEAIKAYIEHANKDELRAEKANLQLLSPQLGKLLTLEKLLLAPSSRKDTSDAHLPKIKTRSAWLKPVPEEERPETPELE</sequence>
<organism evidence="2 3">
    <name type="scientific">Tanacetum coccineum</name>
    <dbReference type="NCBI Taxonomy" id="301880"/>
    <lineage>
        <taxon>Eukaryota</taxon>
        <taxon>Viridiplantae</taxon>
        <taxon>Streptophyta</taxon>
        <taxon>Embryophyta</taxon>
        <taxon>Tracheophyta</taxon>
        <taxon>Spermatophyta</taxon>
        <taxon>Magnoliopsida</taxon>
        <taxon>eudicotyledons</taxon>
        <taxon>Gunneridae</taxon>
        <taxon>Pentapetalae</taxon>
        <taxon>asterids</taxon>
        <taxon>campanulids</taxon>
        <taxon>Asterales</taxon>
        <taxon>Asteraceae</taxon>
        <taxon>Asteroideae</taxon>
        <taxon>Anthemideae</taxon>
        <taxon>Anthemidinae</taxon>
        <taxon>Tanacetum</taxon>
    </lineage>
</organism>
<evidence type="ECO:0000313" key="2">
    <source>
        <dbReference type="EMBL" id="GJT41236.1"/>
    </source>
</evidence>
<dbReference type="Proteomes" id="UP001151760">
    <property type="component" value="Unassembled WGS sequence"/>
</dbReference>
<reference evidence="2" key="2">
    <citation type="submission" date="2022-01" db="EMBL/GenBank/DDBJ databases">
        <authorList>
            <person name="Yamashiro T."/>
            <person name="Shiraishi A."/>
            <person name="Satake H."/>
            <person name="Nakayama K."/>
        </authorList>
    </citation>
    <scope>NUCLEOTIDE SEQUENCE</scope>
</reference>
<gene>
    <name evidence="2" type="ORF">Tco_0941101</name>
</gene>
<comment type="caution">
    <text evidence="2">The sequence shown here is derived from an EMBL/GenBank/DDBJ whole genome shotgun (WGS) entry which is preliminary data.</text>
</comment>
<dbReference type="EMBL" id="BQNB010015544">
    <property type="protein sequence ID" value="GJT41236.1"/>
    <property type="molecule type" value="Genomic_DNA"/>
</dbReference>
<accession>A0ABQ5DSH8</accession>
<feature type="compositionally biased region" description="Polar residues" evidence="1">
    <location>
        <begin position="1"/>
        <end position="11"/>
    </location>
</feature>
<reference evidence="2" key="1">
    <citation type="journal article" date="2022" name="Int. J. Mol. Sci.">
        <title>Draft Genome of Tanacetum Coccineum: Genomic Comparison of Closely Related Tanacetum-Family Plants.</title>
        <authorList>
            <person name="Yamashiro T."/>
            <person name="Shiraishi A."/>
            <person name="Nakayama K."/>
            <person name="Satake H."/>
        </authorList>
    </citation>
    <scope>NUCLEOTIDE SEQUENCE</scope>
</reference>
<keyword evidence="3" id="KW-1185">Reference proteome</keyword>
<protein>
    <submittedName>
        <fullName evidence="2">Uncharacterized protein</fullName>
    </submittedName>
</protein>
<evidence type="ECO:0000313" key="3">
    <source>
        <dbReference type="Proteomes" id="UP001151760"/>
    </source>
</evidence>
<feature type="region of interest" description="Disordered" evidence="1">
    <location>
        <begin position="1"/>
        <end position="23"/>
    </location>
</feature>
<name>A0ABQ5DSH8_9ASTR</name>